<reference evidence="2 3" key="1">
    <citation type="journal article" date="2019" name="Sci. Rep.">
        <title>Orb-weaving spider Araneus ventricosus genome elucidates the spidroin gene catalogue.</title>
        <authorList>
            <person name="Kono N."/>
            <person name="Nakamura H."/>
            <person name="Ohtoshi R."/>
            <person name="Moran D.A.P."/>
            <person name="Shinohara A."/>
            <person name="Yoshida Y."/>
            <person name="Fujiwara M."/>
            <person name="Mori M."/>
            <person name="Tomita M."/>
            <person name="Arakawa K."/>
        </authorList>
    </citation>
    <scope>NUCLEOTIDE SEQUENCE [LARGE SCALE GENOMIC DNA]</scope>
</reference>
<dbReference type="AlphaFoldDB" id="A0A4Y2ALV3"/>
<feature type="region of interest" description="Disordered" evidence="1">
    <location>
        <begin position="47"/>
        <end position="111"/>
    </location>
</feature>
<name>A0A4Y2ALV3_ARAVE</name>
<evidence type="ECO:0000256" key="1">
    <source>
        <dbReference type="SAM" id="MobiDB-lite"/>
    </source>
</evidence>
<proteinExistence type="predicted"/>
<protein>
    <submittedName>
        <fullName evidence="2">Uncharacterized protein</fullName>
    </submittedName>
</protein>
<dbReference type="EMBL" id="BGPR01000023">
    <property type="protein sequence ID" value="GBL80832.1"/>
    <property type="molecule type" value="Genomic_DNA"/>
</dbReference>
<feature type="compositionally biased region" description="Basic and acidic residues" evidence="1">
    <location>
        <begin position="54"/>
        <end position="72"/>
    </location>
</feature>
<feature type="compositionally biased region" description="Basic and acidic residues" evidence="1">
    <location>
        <begin position="80"/>
        <end position="98"/>
    </location>
</feature>
<evidence type="ECO:0000313" key="2">
    <source>
        <dbReference type="EMBL" id="GBL80832.1"/>
    </source>
</evidence>
<evidence type="ECO:0000313" key="3">
    <source>
        <dbReference type="Proteomes" id="UP000499080"/>
    </source>
</evidence>
<dbReference type="Proteomes" id="UP000499080">
    <property type="component" value="Unassembled WGS sequence"/>
</dbReference>
<organism evidence="2 3">
    <name type="scientific">Araneus ventricosus</name>
    <name type="common">Orbweaver spider</name>
    <name type="synonym">Epeira ventricosa</name>
    <dbReference type="NCBI Taxonomy" id="182803"/>
    <lineage>
        <taxon>Eukaryota</taxon>
        <taxon>Metazoa</taxon>
        <taxon>Ecdysozoa</taxon>
        <taxon>Arthropoda</taxon>
        <taxon>Chelicerata</taxon>
        <taxon>Arachnida</taxon>
        <taxon>Araneae</taxon>
        <taxon>Araneomorphae</taxon>
        <taxon>Entelegynae</taxon>
        <taxon>Araneoidea</taxon>
        <taxon>Araneidae</taxon>
        <taxon>Araneus</taxon>
    </lineage>
</organism>
<sequence length="111" mass="12222">MAGALSPKRTPLLCSMRYEASVSAETPASKDVPKAPKRKFLLCRSLQNESADMDPQKELLDPIPTKRNEYAKGNESADMDPQKELLDPIPTKRNEYAKGNESADSDSLIGI</sequence>
<gene>
    <name evidence="2" type="ORF">AVEN_26259_1</name>
</gene>
<keyword evidence="3" id="KW-1185">Reference proteome</keyword>
<comment type="caution">
    <text evidence="2">The sequence shown here is derived from an EMBL/GenBank/DDBJ whole genome shotgun (WGS) entry which is preliminary data.</text>
</comment>
<accession>A0A4Y2ALV3</accession>